<dbReference type="InterPro" id="IPR003594">
    <property type="entry name" value="HATPase_dom"/>
</dbReference>
<dbReference type="SMART" id="SM00387">
    <property type="entry name" value="HATPase_c"/>
    <property type="match status" value="1"/>
</dbReference>
<keyword evidence="3 6" id="KW-0597">Phosphoprotein</keyword>
<evidence type="ECO:0000256" key="1">
    <source>
        <dbReference type="ARBA" id="ARBA00000085"/>
    </source>
</evidence>
<evidence type="ECO:0000256" key="5">
    <source>
        <dbReference type="ARBA" id="ARBA00022777"/>
    </source>
</evidence>
<reference evidence="13 15" key="2">
    <citation type="submission" date="2021-03" db="EMBL/GenBank/DDBJ databases">
        <title>Rapid diversification of plasmids in a genus of pathogenic and nitrogen fixing bacteria.</title>
        <authorList>
            <person name="Weisberg A.J."/>
            <person name="Miller M."/>
            <person name="Ream W."/>
            <person name="Grunwald N.J."/>
            <person name="Chang J.H."/>
        </authorList>
    </citation>
    <scope>NUCLEOTIDE SEQUENCE [LARGE SCALE GENOMIC DNA]</scope>
    <source>
        <strain evidence="13 15">AF3.44</strain>
    </source>
</reference>
<evidence type="ECO:0000256" key="4">
    <source>
        <dbReference type="ARBA" id="ARBA00022679"/>
    </source>
</evidence>
<evidence type="ECO:0000256" key="7">
    <source>
        <dbReference type="SAM" id="Coils"/>
    </source>
</evidence>
<dbReference type="SUPFAM" id="SSF55785">
    <property type="entry name" value="PYP-like sensor domain (PAS domain)"/>
    <property type="match status" value="3"/>
</dbReference>
<dbReference type="SUPFAM" id="SSF47384">
    <property type="entry name" value="Homodimeric domain of signal transducing histidine kinase"/>
    <property type="match status" value="1"/>
</dbReference>
<dbReference type="InterPro" id="IPR011006">
    <property type="entry name" value="CheY-like_superfamily"/>
</dbReference>
<feature type="modified residue" description="4-aspartylphosphate" evidence="6">
    <location>
        <position position="907"/>
    </location>
</feature>
<dbReference type="SMART" id="SM00448">
    <property type="entry name" value="REC"/>
    <property type="match status" value="2"/>
</dbReference>
<dbReference type="NCBIfam" id="TIGR00229">
    <property type="entry name" value="sensory_box"/>
    <property type="match status" value="2"/>
</dbReference>
<feature type="domain" description="Histidine kinase" evidence="8">
    <location>
        <begin position="614"/>
        <end position="837"/>
    </location>
</feature>
<comment type="catalytic activity">
    <reaction evidence="1">
        <text>ATP + protein L-histidine = ADP + protein N-phospho-L-histidine.</text>
        <dbReference type="EC" id="2.7.13.3"/>
    </reaction>
</comment>
<dbReference type="InterPro" id="IPR029016">
    <property type="entry name" value="GAF-like_dom_sf"/>
</dbReference>
<dbReference type="PROSITE" id="PS50112">
    <property type="entry name" value="PAS"/>
    <property type="match status" value="1"/>
</dbReference>
<feature type="domain" description="Response regulatory" evidence="9">
    <location>
        <begin position="857"/>
        <end position="973"/>
    </location>
</feature>
<dbReference type="Gene3D" id="1.10.287.130">
    <property type="match status" value="1"/>
</dbReference>
<dbReference type="CDD" id="cd00082">
    <property type="entry name" value="HisKA"/>
    <property type="match status" value="1"/>
</dbReference>
<dbReference type="FunFam" id="3.30.450.20:FF:000099">
    <property type="entry name" value="Sensory box sensor histidine kinase"/>
    <property type="match status" value="2"/>
</dbReference>
<evidence type="ECO:0000313" key="15">
    <source>
        <dbReference type="Proteomes" id="UP000826513"/>
    </source>
</evidence>
<dbReference type="CDD" id="cd18161">
    <property type="entry name" value="REC_hyHK_blue-like"/>
    <property type="match status" value="1"/>
</dbReference>
<dbReference type="CDD" id="cd16919">
    <property type="entry name" value="HATPase_CckA-like"/>
    <property type="match status" value="1"/>
</dbReference>
<dbReference type="CDD" id="cd00130">
    <property type="entry name" value="PAS"/>
    <property type="match status" value="2"/>
</dbReference>
<evidence type="ECO:0000259" key="9">
    <source>
        <dbReference type="PROSITE" id="PS50110"/>
    </source>
</evidence>
<evidence type="ECO:0000259" key="8">
    <source>
        <dbReference type="PROSITE" id="PS50109"/>
    </source>
</evidence>
<feature type="domain" description="PAS" evidence="10">
    <location>
        <begin position="162"/>
        <end position="232"/>
    </location>
</feature>
<keyword evidence="4" id="KW-0808">Transferase</keyword>
<dbReference type="PANTHER" id="PTHR43304:SF1">
    <property type="entry name" value="PAC DOMAIN-CONTAINING PROTEIN"/>
    <property type="match status" value="1"/>
</dbReference>
<dbReference type="Pfam" id="PF02518">
    <property type="entry name" value="HATPase_c"/>
    <property type="match status" value="1"/>
</dbReference>
<feature type="domain" description="PAC" evidence="11">
    <location>
        <begin position="235"/>
        <end position="287"/>
    </location>
</feature>
<dbReference type="InterPro" id="IPR013656">
    <property type="entry name" value="PAS_4"/>
</dbReference>
<dbReference type="InterPro" id="IPR036097">
    <property type="entry name" value="HisK_dim/P_sf"/>
</dbReference>
<evidence type="ECO:0000259" key="10">
    <source>
        <dbReference type="PROSITE" id="PS50112"/>
    </source>
</evidence>
<dbReference type="PANTHER" id="PTHR43304">
    <property type="entry name" value="PHYTOCHROME-LIKE PROTEIN CPH1"/>
    <property type="match status" value="1"/>
</dbReference>
<keyword evidence="7" id="KW-0175">Coiled coil</keyword>
<dbReference type="SMART" id="SM00091">
    <property type="entry name" value="PAS"/>
    <property type="match status" value="2"/>
</dbReference>
<dbReference type="PROSITE" id="PS50113">
    <property type="entry name" value="PAC"/>
    <property type="match status" value="3"/>
</dbReference>
<dbReference type="EMBL" id="CP039692">
    <property type="protein sequence ID" value="QCJ00100.1"/>
    <property type="molecule type" value="Genomic_DNA"/>
</dbReference>
<keyword evidence="5" id="KW-0418">Kinase</keyword>
<dbReference type="InterPro" id="IPR052162">
    <property type="entry name" value="Sensor_kinase/Photoreceptor"/>
</dbReference>
<feature type="domain" description="PAC" evidence="11">
    <location>
        <begin position="100"/>
        <end position="161"/>
    </location>
</feature>
<protein>
    <recommendedName>
        <fullName evidence="2">histidine kinase</fullName>
        <ecNumber evidence="2">2.7.13.3</ecNumber>
    </recommendedName>
</protein>
<name>A0A4D7DYY1_9HYPH</name>
<sequence length="1113" mass="124300">MMSSAGERTRWAQEMLNRLPTTDCPEAEEWPVALKTTFGSMVAAPHQIILFWGPDYIALYNEAYAPAIGLNHPNAFGRPARLYWSELWDDLKPLLDQVMNDGEAVFIKDRPFYVERYGRPETVTFDISYSAVPDETGKTAGVLCIVNDTTERVQAEQRLKESEARFRNMADHAPVMMWVVDDGGKCTYLNTKWYEFTGQSVEEAEGFGWLDATHPDDKDAATKIFLDALAKREAFRLEYRLRRRDGVYRWAIDAAEPRFSSEGTFLGYIGSVIDIDERHEMERKLWDSESGLRALTNSIDQMVWSTRPDGYHDFYNQRWYDFTGTEPGSTDGVGWNDIFHPDDQERAWTVWRHSLATGEPYHIEYRLRHRSGRYRWVIGRANPVRDANGRISRWHGTCTDVHELKTAEMQRTAILGFEEEISALQAPGDIVKAAVRTVGTFLNVARAGYGTIDEARETVFIEHDWTASGVVSLRGVQHFRDYGAFIDNLKRGETVVVSDAHADIRTRDQRDALDAISARANISIPLRERSGLVAVLFVNQADVTDWTDDHLSFLRDMATRLRNAVERRRAENELLQLTESLEQQVIQRTEQLRSSEERLRQSQKLETIGKLTGGVAHDFNNLLQVVAGNLQLLQKDVSGNERAERRVVNAMAGVTRGAKLASQLLAFGRRQPLDPKVINVGRFLRDMDDMLRRSIGEAVDIETIIGGGLWNCLADPVQVENAVLNLAINARDAMNGHGKLTIEVGNAFLDDDYAEKHDEVTPGQYVMISVSDTGSGIPPELLEQVFEPFFSTKAEGKGTGLGLSMVFGFVKQSGGHVKIYSEVGHGTTVRMYLPRAHAREDREIAINTGPVVGGSETILVAEDDDEVRATVVETLTDLGYKVLKAPNAESALVVVEAGMPIDLLFTDVVMPGNMKSTELARRAKERQPDIAVLYTSGYTENSIVHGGRLDPGVELLSKPYTREALARKVRHVLANRSQRLNAIAHPVSSAVQTRRDTDSLKVLLVEDDALIRMNTAEMLRELGHVVIEAGSGKEAFDLSSAETIDLLVTDIGLPDISGRELAIELKQKKNDLRIILASGHAAESVDIPDGVVMITKPYGIRDLAAAIKEILGQ</sequence>
<dbReference type="AlphaFoldDB" id="A0A4D7DYY1"/>
<dbReference type="SMART" id="SM00086">
    <property type="entry name" value="PAC"/>
    <property type="match status" value="3"/>
</dbReference>
<dbReference type="Pfam" id="PF01590">
    <property type="entry name" value="GAF"/>
    <property type="match status" value="1"/>
</dbReference>
<dbReference type="Pfam" id="PF08448">
    <property type="entry name" value="PAS_4"/>
    <property type="match status" value="1"/>
</dbReference>
<proteinExistence type="predicted"/>
<gene>
    <name evidence="12" type="ORF">CFBP5473_19395</name>
    <name evidence="13" type="ORF">J5285_18955</name>
</gene>
<dbReference type="SMART" id="SM00065">
    <property type="entry name" value="GAF"/>
    <property type="match status" value="1"/>
</dbReference>
<evidence type="ECO:0000313" key="13">
    <source>
        <dbReference type="EMBL" id="QYA09457.1"/>
    </source>
</evidence>
<reference evidence="12 14" key="1">
    <citation type="submission" date="2019-04" db="EMBL/GenBank/DDBJ databases">
        <title>Complete genome sequence of Agrobacterium larrymoorei CFBP5473.</title>
        <authorList>
            <person name="Haryono M."/>
            <person name="Chou L."/>
            <person name="Lin Y.-C."/>
            <person name="Lai E.-M."/>
            <person name="Kuo C.-H."/>
        </authorList>
    </citation>
    <scope>NUCLEOTIDE SEQUENCE [LARGE SCALE GENOMIC DNA]</scope>
    <source>
        <strain evidence="12 14">CFBP5473</strain>
    </source>
</reference>
<dbReference type="InterPro" id="IPR003661">
    <property type="entry name" value="HisK_dim/P_dom"/>
</dbReference>
<dbReference type="SUPFAM" id="SSF55781">
    <property type="entry name" value="GAF domain-like"/>
    <property type="match status" value="1"/>
</dbReference>
<dbReference type="RefSeq" id="WP_084631544.1">
    <property type="nucleotide sequence ID" value="NZ_CP039692.1"/>
</dbReference>
<dbReference type="InterPro" id="IPR036890">
    <property type="entry name" value="HATPase_C_sf"/>
</dbReference>
<feature type="modified residue" description="4-aspartylphosphate" evidence="6">
    <location>
        <position position="1050"/>
    </location>
</feature>
<dbReference type="PROSITE" id="PS50109">
    <property type="entry name" value="HIS_KIN"/>
    <property type="match status" value="1"/>
</dbReference>
<dbReference type="Proteomes" id="UP000826513">
    <property type="component" value="Chromosome 2"/>
</dbReference>
<dbReference type="InterPro" id="IPR001789">
    <property type="entry name" value="Sig_transdc_resp-reg_receiver"/>
</dbReference>
<dbReference type="InterPro" id="IPR000014">
    <property type="entry name" value="PAS"/>
</dbReference>
<evidence type="ECO:0000256" key="6">
    <source>
        <dbReference type="PROSITE-ProRule" id="PRU00169"/>
    </source>
</evidence>
<dbReference type="Proteomes" id="UP000298545">
    <property type="component" value="Chromosome linear"/>
</dbReference>
<dbReference type="EMBL" id="CP072168">
    <property type="protein sequence ID" value="QYA09457.1"/>
    <property type="molecule type" value="Genomic_DNA"/>
</dbReference>
<dbReference type="Gene3D" id="3.30.450.40">
    <property type="match status" value="1"/>
</dbReference>
<keyword evidence="15" id="KW-1185">Reference proteome</keyword>
<dbReference type="OrthoDB" id="9796100at2"/>
<feature type="domain" description="Response regulatory" evidence="9">
    <location>
        <begin position="1001"/>
        <end position="1111"/>
    </location>
</feature>
<evidence type="ECO:0000313" key="14">
    <source>
        <dbReference type="Proteomes" id="UP000298545"/>
    </source>
</evidence>
<feature type="coiled-coil region" evidence="7">
    <location>
        <begin position="145"/>
        <end position="172"/>
    </location>
</feature>
<dbReference type="Pfam" id="PF00072">
    <property type="entry name" value="Response_reg"/>
    <property type="match status" value="2"/>
</dbReference>
<dbReference type="Gene3D" id="3.30.450.20">
    <property type="entry name" value="PAS domain"/>
    <property type="match status" value="3"/>
</dbReference>
<feature type="domain" description="PAC" evidence="11">
    <location>
        <begin position="361"/>
        <end position="413"/>
    </location>
</feature>
<dbReference type="InterPro" id="IPR000700">
    <property type="entry name" value="PAS-assoc_C"/>
</dbReference>
<dbReference type="InterPro" id="IPR035965">
    <property type="entry name" value="PAS-like_dom_sf"/>
</dbReference>
<dbReference type="KEGG" id="alf:CFBP5473_19395"/>
<organism evidence="12 14">
    <name type="scientific">Agrobacterium larrymoorei</name>
    <dbReference type="NCBI Taxonomy" id="160699"/>
    <lineage>
        <taxon>Bacteria</taxon>
        <taxon>Pseudomonadati</taxon>
        <taxon>Pseudomonadota</taxon>
        <taxon>Alphaproteobacteria</taxon>
        <taxon>Hyphomicrobiales</taxon>
        <taxon>Rhizobiaceae</taxon>
        <taxon>Rhizobium/Agrobacterium group</taxon>
        <taxon>Agrobacterium</taxon>
    </lineage>
</organism>
<dbReference type="InterPro" id="IPR003018">
    <property type="entry name" value="GAF"/>
</dbReference>
<dbReference type="InterPro" id="IPR004358">
    <property type="entry name" value="Sig_transdc_His_kin-like_C"/>
</dbReference>
<evidence type="ECO:0000259" key="11">
    <source>
        <dbReference type="PROSITE" id="PS50113"/>
    </source>
</evidence>
<dbReference type="Gene3D" id="3.40.50.2300">
    <property type="match status" value="2"/>
</dbReference>
<dbReference type="GO" id="GO:0000155">
    <property type="term" value="F:phosphorelay sensor kinase activity"/>
    <property type="evidence" value="ECO:0007669"/>
    <property type="project" value="InterPro"/>
</dbReference>
<dbReference type="InterPro" id="IPR001610">
    <property type="entry name" value="PAC"/>
</dbReference>
<dbReference type="PRINTS" id="PR00344">
    <property type="entry name" value="BCTRLSENSOR"/>
</dbReference>
<dbReference type="SUPFAM" id="SSF52172">
    <property type="entry name" value="CheY-like"/>
    <property type="match status" value="2"/>
</dbReference>
<dbReference type="InterPro" id="IPR005467">
    <property type="entry name" value="His_kinase_dom"/>
</dbReference>
<dbReference type="Pfam" id="PF08447">
    <property type="entry name" value="PAS_3"/>
    <property type="match status" value="2"/>
</dbReference>
<evidence type="ECO:0000256" key="2">
    <source>
        <dbReference type="ARBA" id="ARBA00012438"/>
    </source>
</evidence>
<evidence type="ECO:0000256" key="3">
    <source>
        <dbReference type="ARBA" id="ARBA00022553"/>
    </source>
</evidence>
<dbReference type="Gene3D" id="3.30.565.10">
    <property type="entry name" value="Histidine kinase-like ATPase, C-terminal domain"/>
    <property type="match status" value="1"/>
</dbReference>
<dbReference type="SUPFAM" id="SSF55874">
    <property type="entry name" value="ATPase domain of HSP90 chaperone/DNA topoisomerase II/histidine kinase"/>
    <property type="match status" value="1"/>
</dbReference>
<dbReference type="PROSITE" id="PS50110">
    <property type="entry name" value="RESPONSE_REGULATORY"/>
    <property type="match status" value="2"/>
</dbReference>
<evidence type="ECO:0000313" key="12">
    <source>
        <dbReference type="EMBL" id="QCJ00100.1"/>
    </source>
</evidence>
<dbReference type="EC" id="2.7.13.3" evidence="2"/>
<accession>A0A4D7DYY1</accession>
<dbReference type="InterPro" id="IPR013655">
    <property type="entry name" value="PAS_fold_3"/>
</dbReference>
<dbReference type="STRING" id="1367849.GCA_000518585_01868"/>